<name>E6LCL2_ENTI1</name>
<dbReference type="eggNOG" id="COG1302">
    <property type="taxonomic scope" value="Bacteria"/>
</dbReference>
<dbReference type="InterPro" id="IPR005531">
    <property type="entry name" value="Asp23"/>
</dbReference>
<comment type="caution">
    <text evidence="2">The sequence shown here is derived from an EMBL/GenBank/DDBJ whole genome shotgun (WGS) entry which is preliminary data.</text>
</comment>
<evidence type="ECO:0000256" key="1">
    <source>
        <dbReference type="ARBA" id="ARBA00005721"/>
    </source>
</evidence>
<organism evidence="2 3">
    <name type="scientific">Enterococcus italicus (strain DSM 15952 / CCUG 50447 / LMG 22039 / TP 1.5)</name>
    <dbReference type="NCBI Taxonomy" id="888064"/>
    <lineage>
        <taxon>Bacteria</taxon>
        <taxon>Bacillati</taxon>
        <taxon>Bacillota</taxon>
        <taxon>Bacilli</taxon>
        <taxon>Lactobacillales</taxon>
        <taxon>Enterococcaceae</taxon>
        <taxon>Enterococcus</taxon>
    </lineage>
</organism>
<evidence type="ECO:0000313" key="2">
    <source>
        <dbReference type="EMBL" id="EFU75054.1"/>
    </source>
</evidence>
<accession>E6LCL2</accession>
<sequence length="146" mass="16372">MEEFIMVEEKSFVLDTNHELGEIVIAPEVIEVIIGIAAATVEGVYGMRGTFTTNLNELLGRKAHGKGVHLTIDEDGIKVDLYCYMKYGVSVPKVAMDIQQSVKQQVLFMTDVELMEVNIHVVAIVPEKAEELDLNELFENDEDENE</sequence>
<dbReference type="Pfam" id="PF03780">
    <property type="entry name" value="Asp23"/>
    <property type="match status" value="1"/>
</dbReference>
<reference evidence="2 3" key="1">
    <citation type="submission" date="2010-12" db="EMBL/GenBank/DDBJ databases">
        <authorList>
            <person name="Muzny D."/>
            <person name="Qin X."/>
            <person name="Deng J."/>
            <person name="Jiang H."/>
            <person name="Liu Y."/>
            <person name="Qu J."/>
            <person name="Song X.-Z."/>
            <person name="Zhang L."/>
            <person name="Thornton R."/>
            <person name="Coyle M."/>
            <person name="Francisco L."/>
            <person name="Jackson L."/>
            <person name="Javaid M."/>
            <person name="Korchina V."/>
            <person name="Kovar C."/>
            <person name="Mata R."/>
            <person name="Mathew T."/>
            <person name="Ngo R."/>
            <person name="Nguyen L."/>
            <person name="Nguyen N."/>
            <person name="Okwuonu G."/>
            <person name="Ongeri F."/>
            <person name="Pham C."/>
            <person name="Simmons D."/>
            <person name="Wilczek-Boney K."/>
            <person name="Hale W."/>
            <person name="Jakkamsetti A."/>
            <person name="Pham P."/>
            <person name="Ruth R."/>
            <person name="San Lucas F."/>
            <person name="Warren J."/>
            <person name="Zhang J."/>
            <person name="Zhao Z."/>
            <person name="Zhou C."/>
            <person name="Zhu D."/>
            <person name="Lee S."/>
            <person name="Bess C."/>
            <person name="Blankenburg K."/>
            <person name="Forbes L."/>
            <person name="Fu Q."/>
            <person name="Gubbala S."/>
            <person name="Hirani K."/>
            <person name="Jayaseelan J.C."/>
            <person name="Lara F."/>
            <person name="Munidasa M."/>
            <person name="Palculict T."/>
            <person name="Patil S."/>
            <person name="Pu L.-L."/>
            <person name="Saada N."/>
            <person name="Tang L."/>
            <person name="Weissenberger G."/>
            <person name="Zhu Y."/>
            <person name="Hemphill L."/>
            <person name="Shang Y."/>
            <person name="Youmans B."/>
            <person name="Ayvaz T."/>
            <person name="Ross M."/>
            <person name="Santibanez J."/>
            <person name="Aqrawi P."/>
            <person name="Gross S."/>
            <person name="Joshi V."/>
            <person name="Fowler G."/>
            <person name="Nazareth L."/>
            <person name="Reid J."/>
            <person name="Worley K."/>
            <person name="Petrosino J."/>
            <person name="Highlander S."/>
            <person name="Gibbs R."/>
        </authorList>
    </citation>
    <scope>NUCLEOTIDE SEQUENCE [LARGE SCALE GENOMIC DNA]</scope>
    <source>
        <strain evidence="3">DSM 15952 / CCUG 50447 / LMG 22039 / TP 1.5</strain>
    </source>
</reference>
<dbReference type="STRING" id="888064.HMPREF9088_0102"/>
<proteinExistence type="inferred from homology"/>
<protein>
    <recommendedName>
        <fullName evidence="4">Alkaline shock protein 23</fullName>
    </recommendedName>
</protein>
<dbReference type="Proteomes" id="UP000010296">
    <property type="component" value="Unassembled WGS sequence"/>
</dbReference>
<dbReference type="PANTHER" id="PTHR34297:SF1">
    <property type="entry name" value="ASP23_GLS24 FAMILY ENVELOPE STRESS RESPONSE PROTEIN"/>
    <property type="match status" value="1"/>
</dbReference>
<dbReference type="PANTHER" id="PTHR34297">
    <property type="entry name" value="HYPOTHETICAL CYTOSOLIC PROTEIN-RELATED"/>
    <property type="match status" value="1"/>
</dbReference>
<dbReference type="EMBL" id="AEPV01000003">
    <property type="protein sequence ID" value="EFU75054.1"/>
    <property type="molecule type" value="Genomic_DNA"/>
</dbReference>
<comment type="similarity">
    <text evidence="1">Belongs to the asp23 family.</text>
</comment>
<keyword evidence="3" id="KW-1185">Reference proteome</keyword>
<dbReference type="HOGENOM" id="CLU_113198_4_0_9"/>
<evidence type="ECO:0008006" key="4">
    <source>
        <dbReference type="Google" id="ProtNLM"/>
    </source>
</evidence>
<dbReference type="AlphaFoldDB" id="E6LCL2"/>
<gene>
    <name evidence="2" type="ORF">HMPREF9088_0102</name>
</gene>
<evidence type="ECO:0000313" key="3">
    <source>
        <dbReference type="Proteomes" id="UP000010296"/>
    </source>
</evidence>